<evidence type="ECO:0000256" key="3">
    <source>
        <dbReference type="ARBA" id="ARBA00022782"/>
    </source>
</evidence>
<dbReference type="SMART" id="SM00225">
    <property type="entry name" value="BTB"/>
    <property type="match status" value="1"/>
</dbReference>
<dbReference type="Pfam" id="PF16064">
    <property type="entry name" value="DUF4806"/>
    <property type="match status" value="1"/>
</dbReference>
<dbReference type="GO" id="GO:0007526">
    <property type="term" value="P:larval somatic muscle development"/>
    <property type="evidence" value="ECO:0007669"/>
    <property type="project" value="UniProtKB-ARBA"/>
</dbReference>
<keyword evidence="6" id="KW-0804">Transcription</keyword>
<feature type="compositionally biased region" description="Basic and acidic residues" evidence="9">
    <location>
        <begin position="114"/>
        <end position="128"/>
    </location>
</feature>
<comment type="subcellular location">
    <subcellularLocation>
        <location evidence="1">Nucleus</location>
    </subcellularLocation>
</comment>
<dbReference type="GO" id="GO:0008406">
    <property type="term" value="P:gonad development"/>
    <property type="evidence" value="ECO:0007669"/>
    <property type="project" value="UniProtKB-ARBA"/>
</dbReference>
<dbReference type="Proteomes" id="UP001652628">
    <property type="component" value="Chromosome 3"/>
</dbReference>
<evidence type="ECO:0000256" key="2">
    <source>
        <dbReference type="ARBA" id="ARBA00022473"/>
    </source>
</evidence>
<dbReference type="GO" id="GO:0045467">
    <property type="term" value="P:R7 cell development"/>
    <property type="evidence" value="ECO:0007669"/>
    <property type="project" value="UniProtKB-ARBA"/>
</dbReference>
<evidence type="ECO:0000256" key="8">
    <source>
        <dbReference type="ARBA" id="ARBA00037382"/>
    </source>
</evidence>
<proteinExistence type="predicted"/>
<dbReference type="InterPro" id="IPR051095">
    <property type="entry name" value="Dros_DevTransReg"/>
</dbReference>
<keyword evidence="3" id="KW-0221">Differentiation</keyword>
<dbReference type="GO" id="GO:0016199">
    <property type="term" value="P:axon midline choice point recognition"/>
    <property type="evidence" value="ECO:0007669"/>
    <property type="project" value="UniProtKB-ARBA"/>
</dbReference>
<evidence type="ECO:0000313" key="12">
    <source>
        <dbReference type="RefSeq" id="XP_036671342.3"/>
    </source>
</evidence>
<comment type="function">
    <text evidence="8">Putative transcription factor required for axon growth and guidance in the central and peripheral nervous systems. Repels CNS axons away from the midline by promoting the expression of the midline repellent sli and its receptor robo.</text>
</comment>
<keyword evidence="11" id="KW-1185">Reference proteome</keyword>
<dbReference type="AlphaFoldDB" id="A0AB40A4A4"/>
<dbReference type="GO" id="GO:0035167">
    <property type="term" value="P:larval lymph gland hemopoiesis"/>
    <property type="evidence" value="ECO:0007669"/>
    <property type="project" value="UniProtKB-ARBA"/>
</dbReference>
<dbReference type="PROSITE" id="PS50097">
    <property type="entry name" value="BTB"/>
    <property type="match status" value="1"/>
</dbReference>
<dbReference type="GO" id="GO:0007464">
    <property type="term" value="P:R3/R4 cell fate commitment"/>
    <property type="evidence" value="ECO:0007669"/>
    <property type="project" value="UniProtKB-ARBA"/>
</dbReference>
<dbReference type="GO" id="GO:0048813">
    <property type="term" value="P:dendrite morphogenesis"/>
    <property type="evidence" value="ECO:0007669"/>
    <property type="project" value="UniProtKB-ARBA"/>
</dbReference>
<dbReference type="InterPro" id="IPR032071">
    <property type="entry name" value="DUF4806"/>
</dbReference>
<name>A0AB40A4A4_DROSZ</name>
<dbReference type="Gene3D" id="3.30.710.10">
    <property type="entry name" value="Potassium Channel Kv1.1, Chain A"/>
    <property type="match status" value="1"/>
</dbReference>
<dbReference type="RefSeq" id="XP_036671342.3">
    <property type="nucleotide sequence ID" value="XM_036815447.3"/>
</dbReference>
<dbReference type="PANTHER" id="PTHR23110:SF111">
    <property type="entry name" value="LONGITUDINALS LACKING PROTEIN, ISOFORMS F_I_K_T"/>
    <property type="match status" value="1"/>
</dbReference>
<sequence length="396" mass="45065">MEHQLCLSCNNHQATLVGVFENLLENGSLADCTVAAEGKYFKAHKLVLSAFSPYFAALLQEQYDKHPIFMLKDVSYTELRALMLYMYHGEVHIPQSQLNSFLKAAESLKIKGLQKENQQEDTQIERTPGKSKNVSRGDKHLSYRPQKLGRFTTNDGPTASNASVMENIELSSQDFQITKPESGNESFEDDWAMSERDMPIQDNKTHEELLAQSRQQQQNHEIDPFGDLSSTNIALADEIKKLRDDLNSLKNIVTSTNPKILEGVSRLCENIDNFQSKPIFPVTSFEDLENLEEAIEVNFNHYVPIFKALLIPGGVSANLKRIIDEKLLFEMNLSGKSQKIGISKYKNLLNALFQAVQRDHYTFSEFQSDIRTAFSKIKNKIYKRKNPSDLNDSEKC</sequence>
<organism evidence="11 12">
    <name type="scientific">Drosophila suzukii</name>
    <name type="common">Spotted-wing drosophila fruit fly</name>
    <dbReference type="NCBI Taxonomy" id="28584"/>
    <lineage>
        <taxon>Eukaryota</taxon>
        <taxon>Metazoa</taxon>
        <taxon>Ecdysozoa</taxon>
        <taxon>Arthropoda</taxon>
        <taxon>Hexapoda</taxon>
        <taxon>Insecta</taxon>
        <taxon>Pterygota</taxon>
        <taxon>Neoptera</taxon>
        <taxon>Endopterygota</taxon>
        <taxon>Diptera</taxon>
        <taxon>Brachycera</taxon>
        <taxon>Muscomorpha</taxon>
        <taxon>Ephydroidea</taxon>
        <taxon>Drosophilidae</taxon>
        <taxon>Drosophila</taxon>
        <taxon>Sophophora</taxon>
    </lineage>
</organism>
<dbReference type="Pfam" id="PF00651">
    <property type="entry name" value="BTB"/>
    <property type="match status" value="1"/>
</dbReference>
<evidence type="ECO:0000256" key="1">
    <source>
        <dbReference type="ARBA" id="ARBA00004123"/>
    </source>
</evidence>
<dbReference type="InterPro" id="IPR000210">
    <property type="entry name" value="BTB/POZ_dom"/>
</dbReference>
<feature type="region of interest" description="Disordered" evidence="9">
    <location>
        <begin position="114"/>
        <end position="139"/>
    </location>
</feature>
<accession>A0AB40A4A4</accession>
<dbReference type="PANTHER" id="PTHR23110">
    <property type="entry name" value="BTB DOMAIN TRANSCRIPTION FACTOR"/>
    <property type="match status" value="1"/>
</dbReference>
<dbReference type="GeneID" id="108005541"/>
<dbReference type="GO" id="GO:0006357">
    <property type="term" value="P:regulation of transcription by RNA polymerase II"/>
    <property type="evidence" value="ECO:0007669"/>
    <property type="project" value="TreeGrafter"/>
</dbReference>
<evidence type="ECO:0000259" key="10">
    <source>
        <dbReference type="PROSITE" id="PS50097"/>
    </source>
</evidence>
<reference evidence="12" key="1">
    <citation type="submission" date="2025-08" db="UniProtKB">
        <authorList>
            <consortium name="RefSeq"/>
        </authorList>
    </citation>
    <scope>IDENTIFICATION</scope>
</reference>
<keyword evidence="5" id="KW-0805">Transcription regulation</keyword>
<keyword evidence="2" id="KW-0217">Developmental protein</keyword>
<dbReference type="CDD" id="cd18315">
    <property type="entry name" value="BTB_POZ_BAB-like"/>
    <property type="match status" value="1"/>
</dbReference>
<evidence type="ECO:0000313" key="11">
    <source>
        <dbReference type="Proteomes" id="UP001652628"/>
    </source>
</evidence>
<evidence type="ECO:0000256" key="9">
    <source>
        <dbReference type="SAM" id="MobiDB-lite"/>
    </source>
</evidence>
<protein>
    <submittedName>
        <fullName evidence="12">Zinc finger and BTB domain-containing protein 24</fullName>
    </submittedName>
</protein>
<keyword evidence="4" id="KW-0524">Neurogenesis</keyword>
<gene>
    <name evidence="12" type="primary">LOC108005541</name>
</gene>
<dbReference type="SUPFAM" id="SSF54695">
    <property type="entry name" value="POZ domain"/>
    <property type="match status" value="1"/>
</dbReference>
<feature type="domain" description="BTB" evidence="10">
    <location>
        <begin position="30"/>
        <end position="95"/>
    </location>
</feature>
<dbReference type="GO" id="GO:0045476">
    <property type="term" value="P:nurse cell apoptotic process"/>
    <property type="evidence" value="ECO:0007669"/>
    <property type="project" value="UniProtKB-ARBA"/>
</dbReference>
<evidence type="ECO:0000256" key="7">
    <source>
        <dbReference type="ARBA" id="ARBA00023242"/>
    </source>
</evidence>
<keyword evidence="7" id="KW-0539">Nucleus</keyword>
<evidence type="ECO:0000256" key="5">
    <source>
        <dbReference type="ARBA" id="ARBA00023015"/>
    </source>
</evidence>
<dbReference type="InterPro" id="IPR011333">
    <property type="entry name" value="SKP1/BTB/POZ_sf"/>
</dbReference>
<dbReference type="GO" id="GO:0005634">
    <property type="term" value="C:nucleus"/>
    <property type="evidence" value="ECO:0007669"/>
    <property type="project" value="UniProtKB-SubCell"/>
</dbReference>
<evidence type="ECO:0000256" key="6">
    <source>
        <dbReference type="ARBA" id="ARBA00023163"/>
    </source>
</evidence>
<evidence type="ECO:0000256" key="4">
    <source>
        <dbReference type="ARBA" id="ARBA00022902"/>
    </source>
</evidence>